<feature type="region of interest" description="Disordered" evidence="1">
    <location>
        <begin position="1"/>
        <end position="25"/>
    </location>
</feature>
<sequence length="78" mass="8402">MKHNRGNRPPAAPGAHYNQQSPAGCAGGPFHSAIARRLRQRPITFNKTSGPEKILFGPEVFLVFFCALDCGQGLRPAA</sequence>
<name>A0A413FJK9_9FIRM</name>
<gene>
    <name evidence="2" type="ORF">DWV29_04010</name>
</gene>
<dbReference type="EMBL" id="QSBM01000002">
    <property type="protein sequence ID" value="RGX31966.1"/>
    <property type="molecule type" value="Genomic_DNA"/>
</dbReference>
<evidence type="ECO:0000313" key="2">
    <source>
        <dbReference type="EMBL" id="RGX31966.1"/>
    </source>
</evidence>
<organism evidence="2 3">
    <name type="scientific">Enterocloster asparagiformis</name>
    <dbReference type="NCBI Taxonomy" id="333367"/>
    <lineage>
        <taxon>Bacteria</taxon>
        <taxon>Bacillati</taxon>
        <taxon>Bacillota</taxon>
        <taxon>Clostridia</taxon>
        <taxon>Lachnospirales</taxon>
        <taxon>Lachnospiraceae</taxon>
        <taxon>Enterocloster</taxon>
    </lineage>
</organism>
<protein>
    <submittedName>
        <fullName evidence="2">Uncharacterized protein</fullName>
    </submittedName>
</protein>
<dbReference type="AlphaFoldDB" id="A0A413FJK9"/>
<reference evidence="2 3" key="1">
    <citation type="submission" date="2018-08" db="EMBL/GenBank/DDBJ databases">
        <title>A genome reference for cultivated species of the human gut microbiota.</title>
        <authorList>
            <person name="Zou Y."/>
            <person name="Xue W."/>
            <person name="Luo G."/>
        </authorList>
    </citation>
    <scope>NUCLEOTIDE SEQUENCE [LARGE SCALE GENOMIC DNA]</scope>
    <source>
        <strain evidence="2 3">AF04-15</strain>
    </source>
</reference>
<dbReference type="Proteomes" id="UP000283880">
    <property type="component" value="Unassembled WGS sequence"/>
</dbReference>
<evidence type="ECO:0000313" key="3">
    <source>
        <dbReference type="Proteomes" id="UP000283880"/>
    </source>
</evidence>
<accession>A0A413FJK9</accession>
<comment type="caution">
    <text evidence="2">The sequence shown here is derived from an EMBL/GenBank/DDBJ whole genome shotgun (WGS) entry which is preliminary data.</text>
</comment>
<proteinExistence type="predicted"/>
<evidence type="ECO:0000256" key="1">
    <source>
        <dbReference type="SAM" id="MobiDB-lite"/>
    </source>
</evidence>